<dbReference type="Pfam" id="PF26626">
    <property type="entry name" value="DUF8201"/>
    <property type="match status" value="1"/>
</dbReference>
<keyword evidence="4" id="KW-1185">Reference proteome</keyword>
<dbReference type="InterPro" id="IPR058514">
    <property type="entry name" value="DUF8201"/>
</dbReference>
<protein>
    <recommendedName>
        <fullName evidence="2">DUF8201 domain-containing protein</fullName>
    </recommendedName>
</protein>
<feature type="transmembrane region" description="Helical" evidence="1">
    <location>
        <begin position="421"/>
        <end position="438"/>
    </location>
</feature>
<keyword evidence="1" id="KW-1133">Transmembrane helix</keyword>
<dbReference type="EMBL" id="JACSPS010000001">
    <property type="protein sequence ID" value="MBD8017073.1"/>
    <property type="molecule type" value="Genomic_DNA"/>
</dbReference>
<feature type="transmembrane region" description="Helical" evidence="1">
    <location>
        <begin position="42"/>
        <end position="63"/>
    </location>
</feature>
<dbReference type="InterPro" id="IPR058065">
    <property type="entry name" value="LIC_10190-like"/>
</dbReference>
<keyword evidence="1" id="KW-0812">Transmembrane</keyword>
<feature type="transmembrane region" description="Helical" evidence="1">
    <location>
        <begin position="100"/>
        <end position="120"/>
    </location>
</feature>
<organism evidence="3 4">
    <name type="scientific">Kaistella pullorum</name>
    <dbReference type="NCBI Taxonomy" id="2763074"/>
    <lineage>
        <taxon>Bacteria</taxon>
        <taxon>Pseudomonadati</taxon>
        <taxon>Bacteroidota</taxon>
        <taxon>Flavobacteriia</taxon>
        <taxon>Flavobacteriales</taxon>
        <taxon>Weeksellaceae</taxon>
        <taxon>Chryseobacterium group</taxon>
        <taxon>Kaistella</taxon>
    </lineage>
</organism>
<keyword evidence="1" id="KW-0472">Membrane</keyword>
<feature type="transmembrane region" description="Helical" evidence="1">
    <location>
        <begin position="69"/>
        <end position="88"/>
    </location>
</feature>
<evidence type="ECO:0000313" key="3">
    <source>
        <dbReference type="EMBL" id="MBD8017073.1"/>
    </source>
</evidence>
<dbReference type="NCBIfam" id="NF047510">
    <property type="entry name" value="LIC_10190_fam"/>
    <property type="match status" value="1"/>
</dbReference>
<accession>A0ABR8WJC5</accession>
<name>A0ABR8WJC5_9FLAO</name>
<reference evidence="3 4" key="1">
    <citation type="submission" date="2020-08" db="EMBL/GenBank/DDBJ databases">
        <title>A Genomic Blueprint of the Chicken Gut Microbiome.</title>
        <authorList>
            <person name="Gilroy R."/>
            <person name="Ravi A."/>
            <person name="Getino M."/>
            <person name="Pursley I."/>
            <person name="Horton D.L."/>
            <person name="Alikhan N.-F."/>
            <person name="Baker D."/>
            <person name="Gharbi K."/>
            <person name="Hall N."/>
            <person name="Watson M."/>
            <person name="Adriaenssens E.M."/>
            <person name="Foster-Nyarko E."/>
            <person name="Jarju S."/>
            <person name="Secka A."/>
            <person name="Antonio M."/>
            <person name="Oren A."/>
            <person name="Chaudhuri R."/>
            <person name="La Ragione R.M."/>
            <person name="Hildebrand F."/>
            <person name="Pallen M.J."/>
        </authorList>
    </citation>
    <scope>NUCLEOTIDE SEQUENCE [LARGE SCALE GENOMIC DNA]</scope>
    <source>
        <strain evidence="3 4">Sa1CVA4</strain>
    </source>
</reference>
<feature type="transmembrane region" description="Helical" evidence="1">
    <location>
        <begin position="6"/>
        <end position="30"/>
    </location>
</feature>
<feature type="transmembrane region" description="Helical" evidence="1">
    <location>
        <begin position="351"/>
        <end position="370"/>
    </location>
</feature>
<proteinExistence type="predicted"/>
<dbReference type="Proteomes" id="UP000626242">
    <property type="component" value="Unassembled WGS sequence"/>
</dbReference>
<gene>
    <name evidence="3" type="ORF">H9628_01140</name>
</gene>
<comment type="caution">
    <text evidence="3">The sequence shown here is derived from an EMBL/GenBank/DDBJ whole genome shotgun (WGS) entry which is preliminary data.</text>
</comment>
<evidence type="ECO:0000259" key="2">
    <source>
        <dbReference type="Pfam" id="PF26626"/>
    </source>
</evidence>
<feature type="transmembrane region" description="Helical" evidence="1">
    <location>
        <begin position="375"/>
        <end position="393"/>
    </location>
</feature>
<feature type="transmembrane region" description="Helical" evidence="1">
    <location>
        <begin position="269"/>
        <end position="292"/>
    </location>
</feature>
<evidence type="ECO:0000256" key="1">
    <source>
        <dbReference type="SAM" id="Phobius"/>
    </source>
</evidence>
<feature type="domain" description="DUF8201" evidence="2">
    <location>
        <begin position="10"/>
        <end position="405"/>
    </location>
</feature>
<sequence length="554" mass="63645">MLIFKQSFFMLYLLISLLILLPVFSGFGAAVNRYIHTTVTGVAANVLTGMLGLTVTFTLLAFFIPLSVWVEVFTVIIGFSLFLYLKVYRDIILFFKVQNFWFYLFSVLILFAGSGFPFILDHFGYYVPTSKWLAEVGLVRGIANLDLVLGQMSFWHILQAGFSRFTDPFMRLNSIMAMAYLMYVFEKKAWSHLILFPVLLLFVQSPSPDLPAVVLSLVVLNEILSKNKSHGWLFTVSVFAFAIKPTLIWLPVFSLLYIVSDSRRNFKTFFGGAAIGLLFIVKNCWTFGFPVFPVQAFDFGFSWKPHPDILQISSETAYRKTFDMQFSVAEIKGFTLTQLMAEWLSLPFPKGLINILFILGLLIFLLFCVLQKQKVYWLLFLSIIIKTVLVLAFSAQYRFFLEVFFVLAVVFFYKKANNSQVFIFSTALSLIILLMISFPKTLQKTLPNFRSGTFMTGLSVKQLIKPATFKLERFQTHQIGNLKFNIVEAYFYSFDTPLPAITPYAIKKYDEAGIFPQLKGKTLSEGFVWKKLSKTDQRKLKQIIQKMNLEKYGR</sequence>
<evidence type="ECO:0000313" key="4">
    <source>
        <dbReference type="Proteomes" id="UP000626242"/>
    </source>
</evidence>
<feature type="transmembrane region" description="Helical" evidence="1">
    <location>
        <begin position="232"/>
        <end position="257"/>
    </location>
</feature>